<evidence type="ECO:0000256" key="1">
    <source>
        <dbReference type="SAM" id="Phobius"/>
    </source>
</evidence>
<accession>A0A2K9LPZ9</accession>
<proteinExistence type="predicted"/>
<evidence type="ECO:0000313" key="3">
    <source>
        <dbReference type="Proteomes" id="UP000235116"/>
    </source>
</evidence>
<dbReference type="EMBL" id="CP022684">
    <property type="protein sequence ID" value="AUM14363.1"/>
    <property type="molecule type" value="Genomic_DNA"/>
</dbReference>
<dbReference type="RefSeq" id="WP_101895737.1">
    <property type="nucleotide sequence ID" value="NZ_CP022684.1"/>
</dbReference>
<dbReference type="AlphaFoldDB" id="A0A2K9LPZ9"/>
<feature type="transmembrane region" description="Helical" evidence="1">
    <location>
        <begin position="12"/>
        <end position="31"/>
    </location>
</feature>
<protein>
    <submittedName>
        <fullName evidence="2">Uncharacterized protein</fullName>
    </submittedName>
</protein>
<keyword evidence="1" id="KW-0812">Transmembrane</keyword>
<reference evidence="3" key="1">
    <citation type="submission" date="2017-08" db="EMBL/GenBank/DDBJ databases">
        <title>Direct submision.</title>
        <authorList>
            <person name="Kim S.-J."/>
            <person name="Rhee S.-K."/>
        </authorList>
    </citation>
    <scope>NUCLEOTIDE SEQUENCE [LARGE SCALE GENOMIC DNA]</scope>
    <source>
        <strain evidence="3">GI5</strain>
    </source>
</reference>
<keyword evidence="1" id="KW-1133">Transmembrane helix</keyword>
<dbReference type="OrthoDB" id="9922183at2"/>
<keyword evidence="1" id="KW-0472">Membrane</keyword>
<gene>
    <name evidence="2" type="ORF">Kalk_18875</name>
</gene>
<name>A0A2K9LPZ9_9GAMM</name>
<keyword evidence="3" id="KW-1185">Reference proteome</keyword>
<sequence>MRPIKTQQGIALVYIVLLISGLSVMLVHHAYVSKIRAERSAFTFTISQIHHVLNLAYAHRLSTGHWPRSNDGVCQTPEQYINDAETPNNGWGYPLEGLDECGGASESYVIQQIIPDSYFQLFEESLEEELERDYTGVADGMVRMRLELPLSLVEQQRIHIGKLTNRNSDPLSFDRIVCSLGGTPRYVGGLDGVCGSAPAPVPGDSNYIPFTYPPPDSIFVNIGLDIRQRFDETEVRYGMGVIDSYRYDINDEGRPWFFDYDDDGHDFADEQCPRDRHHQRYTIDAVLLAWCE</sequence>
<organism evidence="2 3">
    <name type="scientific">Ketobacter alkanivorans</name>
    <dbReference type="NCBI Taxonomy" id="1917421"/>
    <lineage>
        <taxon>Bacteria</taxon>
        <taxon>Pseudomonadati</taxon>
        <taxon>Pseudomonadota</taxon>
        <taxon>Gammaproteobacteria</taxon>
        <taxon>Pseudomonadales</taxon>
        <taxon>Ketobacteraceae</taxon>
        <taxon>Ketobacter</taxon>
    </lineage>
</organism>
<evidence type="ECO:0000313" key="2">
    <source>
        <dbReference type="EMBL" id="AUM14363.1"/>
    </source>
</evidence>
<dbReference type="Proteomes" id="UP000235116">
    <property type="component" value="Chromosome"/>
</dbReference>
<dbReference type="KEGG" id="kak:Kalk_18875"/>